<feature type="transmembrane region" description="Helical" evidence="1">
    <location>
        <begin position="58"/>
        <end position="79"/>
    </location>
</feature>
<feature type="transmembrane region" description="Helical" evidence="1">
    <location>
        <begin position="309"/>
        <end position="334"/>
    </location>
</feature>
<sequence length="399" mass="44440">MPVRPHFSAQGYATPFHEYLLEQTMAGMEGSPTSYLENLEDPTLWGLFKEAARLIRKYSTLLLPFALIFTLPVSLFSAFSLESEATMLLHATYMPAAGTKQVATTASNPAEPRLNPPLTASEVIRVLTFAVAIPLTQTLLTWLQVASISYCVDFIYKGEAENPPKTKPVREIFKRLPGAVYRIFITFLEYLCILLPLLNLFGFIMGFAFAIRPPSNLIGSLMRLSYIFSGGLTLFLSFLFMFSDTLSILEVGCYGRPALKRSVVLITQKKLRTVTVFSFQMLISLTLLALAAFVPKLGFLQGMYWIGPLGYICLALVKLVGNVYSIVLVTVFYFSLKHLGNPPTTNNNHFPKFVNPPNYTALDQFLELGQVSGIIPECFCSTSPTKFDRHVEDVTSDTP</sequence>
<reference evidence="2" key="1">
    <citation type="submission" date="2024-03" db="EMBL/GenBank/DDBJ databases">
        <authorList>
            <consortium name="ELIXIR-Norway"/>
            <consortium name="Elixir Norway"/>
        </authorList>
    </citation>
    <scope>NUCLEOTIDE SEQUENCE</scope>
</reference>
<evidence type="ECO:0000313" key="2">
    <source>
        <dbReference type="EMBL" id="CAK9869429.1"/>
    </source>
</evidence>
<feature type="transmembrane region" description="Helical" evidence="1">
    <location>
        <begin position="231"/>
        <end position="253"/>
    </location>
</feature>
<dbReference type="Proteomes" id="UP001497522">
    <property type="component" value="Chromosome 19"/>
</dbReference>
<evidence type="ECO:0008006" key="4">
    <source>
        <dbReference type="Google" id="ProtNLM"/>
    </source>
</evidence>
<dbReference type="PANTHER" id="PTHR33133:SF1">
    <property type="entry name" value="EXPRESSED PROTEIN-RELATED"/>
    <property type="match status" value="1"/>
</dbReference>
<gene>
    <name evidence="2" type="ORF">CSSPJE1EN2_LOCUS12187</name>
</gene>
<organism evidence="2 3">
    <name type="scientific">Sphagnum jensenii</name>
    <dbReference type="NCBI Taxonomy" id="128206"/>
    <lineage>
        <taxon>Eukaryota</taxon>
        <taxon>Viridiplantae</taxon>
        <taxon>Streptophyta</taxon>
        <taxon>Embryophyta</taxon>
        <taxon>Bryophyta</taxon>
        <taxon>Sphagnophytina</taxon>
        <taxon>Sphagnopsida</taxon>
        <taxon>Sphagnales</taxon>
        <taxon>Sphagnaceae</taxon>
        <taxon>Sphagnum</taxon>
    </lineage>
</organism>
<proteinExistence type="predicted"/>
<keyword evidence="3" id="KW-1185">Reference proteome</keyword>
<keyword evidence="1" id="KW-1133">Transmembrane helix</keyword>
<keyword evidence="1" id="KW-0472">Membrane</keyword>
<feature type="transmembrane region" description="Helical" evidence="1">
    <location>
        <begin position="123"/>
        <end position="143"/>
    </location>
</feature>
<evidence type="ECO:0000313" key="3">
    <source>
        <dbReference type="Proteomes" id="UP001497522"/>
    </source>
</evidence>
<dbReference type="EMBL" id="OZ023720">
    <property type="protein sequence ID" value="CAK9869429.1"/>
    <property type="molecule type" value="Genomic_DNA"/>
</dbReference>
<evidence type="ECO:0000256" key="1">
    <source>
        <dbReference type="SAM" id="Phobius"/>
    </source>
</evidence>
<dbReference type="PANTHER" id="PTHR33133">
    <property type="entry name" value="OS08G0107100 PROTEIN-RELATED"/>
    <property type="match status" value="1"/>
</dbReference>
<feature type="transmembrane region" description="Helical" evidence="1">
    <location>
        <begin position="274"/>
        <end position="294"/>
    </location>
</feature>
<accession>A0ABP1B398</accession>
<keyword evidence="1" id="KW-0812">Transmembrane</keyword>
<protein>
    <recommendedName>
        <fullName evidence="4">Transmembrane protein</fullName>
    </recommendedName>
</protein>
<name>A0ABP1B398_9BRYO</name>
<feature type="transmembrane region" description="Helical" evidence="1">
    <location>
        <begin position="183"/>
        <end position="211"/>
    </location>
</feature>